<dbReference type="RefSeq" id="WP_109626325.1">
    <property type="nucleotide sequence ID" value="NZ_JANKBI010000003.1"/>
</dbReference>
<keyword evidence="2" id="KW-1185">Reference proteome</keyword>
<gene>
    <name evidence="1" type="ORF">C7383_105310</name>
</gene>
<organism evidence="1 2">
    <name type="scientific">Murimonas intestini</name>
    <dbReference type="NCBI Taxonomy" id="1337051"/>
    <lineage>
        <taxon>Bacteria</taxon>
        <taxon>Bacillati</taxon>
        <taxon>Bacillota</taxon>
        <taxon>Clostridia</taxon>
        <taxon>Lachnospirales</taxon>
        <taxon>Lachnospiraceae</taxon>
        <taxon>Murimonas</taxon>
    </lineage>
</organism>
<proteinExistence type="predicted"/>
<reference evidence="1 2" key="1">
    <citation type="submission" date="2018-05" db="EMBL/GenBank/DDBJ databases">
        <authorList>
            <person name="Goeker M."/>
            <person name="Huntemann M."/>
            <person name="Clum A."/>
            <person name="Pillay M."/>
            <person name="Palaniappan K."/>
            <person name="Varghese N."/>
            <person name="Mikhailova N."/>
            <person name="Stamatis D."/>
            <person name="Reddy T."/>
            <person name="Daum C."/>
            <person name="Shapiro N."/>
            <person name="Ivanova N."/>
            <person name="Kyrpides N."/>
            <person name="Woyke T."/>
        </authorList>
    </citation>
    <scope>NUCLEOTIDE SEQUENCE [LARGE SCALE GENOMIC DNA]</scope>
    <source>
        <strain evidence="1 2">DSM 26524</strain>
    </source>
</reference>
<accession>A0AB73T5X4</accession>
<comment type="caution">
    <text evidence="1">The sequence shown here is derived from an EMBL/GenBank/DDBJ whole genome shotgun (WGS) entry which is preliminary data.</text>
</comment>
<evidence type="ECO:0000313" key="1">
    <source>
        <dbReference type="EMBL" id="PWJ76273.1"/>
    </source>
</evidence>
<sequence>MNVYLNSYFGTKRNGKNPGKKIISGREFNWNGRQWKIPAVYLCEDGLAVDFCILVPGAEAKKHLSRWYNKCLENKLTDEENEILEKENPFSLSFHAAAFLGEIELPGLGASSVSWHPCSTGREHIAEELMESYGCSRKEGWLFVRSSFGWPDGIKPETTQEHLSSLRLTLTAHPVFYPGFHFKTEEGQTPQDLTFTHPVTMEVYTLNIISCEAGRLPGDVFSRDRGLIYPRNYLSLSYKVTPDLPPEVFRIQDCNPCDPPRREKDASKHPLASSVSIIGGGSGPVSIIIAGKNAEGSTSYPACSAPRFSPVKSVEWRTSFYIRECEDMTADNIIPC</sequence>
<dbReference type="EMBL" id="QGGY01000005">
    <property type="protein sequence ID" value="PWJ76273.1"/>
    <property type="molecule type" value="Genomic_DNA"/>
</dbReference>
<protein>
    <submittedName>
        <fullName evidence="1">Uncharacterized protein</fullName>
    </submittedName>
</protein>
<evidence type="ECO:0000313" key="2">
    <source>
        <dbReference type="Proteomes" id="UP000245412"/>
    </source>
</evidence>
<dbReference type="Proteomes" id="UP000245412">
    <property type="component" value="Unassembled WGS sequence"/>
</dbReference>
<dbReference type="AlphaFoldDB" id="A0AB73T5X4"/>
<name>A0AB73T5X4_9FIRM</name>